<comment type="caution">
    <text evidence="2">The sequence shown here is derived from an EMBL/GenBank/DDBJ whole genome shotgun (WGS) entry which is preliminary data.</text>
</comment>
<dbReference type="InterPro" id="IPR008962">
    <property type="entry name" value="PapD-like_sf"/>
</dbReference>
<evidence type="ECO:0000259" key="1">
    <source>
        <dbReference type="Pfam" id="PF00635"/>
    </source>
</evidence>
<keyword evidence="3" id="KW-1185">Reference proteome</keyword>
<sequence>MSTTTLELTKTVSTTASRDFSKAIQKEVEDCNKKYDAIKVNIFPHDYLISTSSQCFYEHLVTNASPFAIVCRVRATSATFFRIANNSFVLQPGEGCQLVIERLPRPIKSHRITIEVIPYIPQPSQNSLDNLHYLFESHPFPRHFHVRYHQLPTWHSTSQRMSQRREIAAAEYPKLVEVLRKTGILSQRDASLSLNQLNLMEMAISNDTGEKFK</sequence>
<organism evidence="2 3">
    <name type="scientific">Caenorhabditis angaria</name>
    <dbReference type="NCBI Taxonomy" id="860376"/>
    <lineage>
        <taxon>Eukaryota</taxon>
        <taxon>Metazoa</taxon>
        <taxon>Ecdysozoa</taxon>
        <taxon>Nematoda</taxon>
        <taxon>Chromadorea</taxon>
        <taxon>Rhabditida</taxon>
        <taxon>Rhabditina</taxon>
        <taxon>Rhabditomorpha</taxon>
        <taxon>Rhabditoidea</taxon>
        <taxon>Rhabditidae</taxon>
        <taxon>Peloderinae</taxon>
        <taxon>Caenorhabditis</taxon>
    </lineage>
</organism>
<evidence type="ECO:0000313" key="2">
    <source>
        <dbReference type="EMBL" id="CAI5444337.1"/>
    </source>
</evidence>
<feature type="domain" description="MSP" evidence="1">
    <location>
        <begin position="40"/>
        <end position="118"/>
    </location>
</feature>
<name>A0A9P1MYG8_9PELO</name>
<dbReference type="Proteomes" id="UP001152747">
    <property type="component" value="Unassembled WGS sequence"/>
</dbReference>
<dbReference type="OrthoDB" id="5840659at2759"/>
<proteinExistence type="predicted"/>
<protein>
    <recommendedName>
        <fullName evidence="1">MSP domain-containing protein</fullName>
    </recommendedName>
</protein>
<dbReference type="InterPro" id="IPR013783">
    <property type="entry name" value="Ig-like_fold"/>
</dbReference>
<reference evidence="2" key="1">
    <citation type="submission" date="2022-11" db="EMBL/GenBank/DDBJ databases">
        <authorList>
            <person name="Kikuchi T."/>
        </authorList>
    </citation>
    <scope>NUCLEOTIDE SEQUENCE</scope>
    <source>
        <strain evidence="2">PS1010</strain>
    </source>
</reference>
<accession>A0A9P1MYG8</accession>
<dbReference type="SUPFAM" id="SSF49354">
    <property type="entry name" value="PapD-like"/>
    <property type="match status" value="1"/>
</dbReference>
<evidence type="ECO:0000313" key="3">
    <source>
        <dbReference type="Proteomes" id="UP001152747"/>
    </source>
</evidence>
<dbReference type="AlphaFoldDB" id="A0A9P1MYG8"/>
<dbReference type="EMBL" id="CANHGI010000003">
    <property type="protein sequence ID" value="CAI5444337.1"/>
    <property type="molecule type" value="Genomic_DNA"/>
</dbReference>
<dbReference type="Pfam" id="PF00635">
    <property type="entry name" value="Motile_Sperm"/>
    <property type="match status" value="1"/>
</dbReference>
<dbReference type="InterPro" id="IPR000535">
    <property type="entry name" value="MSP_dom"/>
</dbReference>
<gene>
    <name evidence="2" type="ORF">CAMP_LOCUS6974</name>
</gene>
<dbReference type="Gene3D" id="2.60.40.10">
    <property type="entry name" value="Immunoglobulins"/>
    <property type="match status" value="1"/>
</dbReference>